<feature type="region of interest" description="Disordered" evidence="1">
    <location>
        <begin position="217"/>
        <end position="239"/>
    </location>
</feature>
<name>A0A9W6X848_9STRA</name>
<organism evidence="2 3">
    <name type="scientific">Phytophthora lilii</name>
    <dbReference type="NCBI Taxonomy" id="2077276"/>
    <lineage>
        <taxon>Eukaryota</taxon>
        <taxon>Sar</taxon>
        <taxon>Stramenopiles</taxon>
        <taxon>Oomycota</taxon>
        <taxon>Peronosporomycetes</taxon>
        <taxon>Peronosporales</taxon>
        <taxon>Peronosporaceae</taxon>
        <taxon>Phytophthora</taxon>
    </lineage>
</organism>
<reference evidence="2" key="1">
    <citation type="submission" date="2023-04" db="EMBL/GenBank/DDBJ databases">
        <title>Phytophthora lilii NBRC 32176.</title>
        <authorList>
            <person name="Ichikawa N."/>
            <person name="Sato H."/>
            <person name="Tonouchi N."/>
        </authorList>
    </citation>
    <scope>NUCLEOTIDE SEQUENCE</scope>
    <source>
        <strain evidence="2">NBRC 32176</strain>
    </source>
</reference>
<feature type="compositionally biased region" description="Basic and acidic residues" evidence="1">
    <location>
        <begin position="218"/>
        <end position="237"/>
    </location>
</feature>
<dbReference type="Proteomes" id="UP001165083">
    <property type="component" value="Unassembled WGS sequence"/>
</dbReference>
<dbReference type="EMBL" id="BSXW01001080">
    <property type="protein sequence ID" value="GMF33453.1"/>
    <property type="molecule type" value="Genomic_DNA"/>
</dbReference>
<proteinExistence type="predicted"/>
<feature type="region of interest" description="Disordered" evidence="1">
    <location>
        <begin position="67"/>
        <end position="107"/>
    </location>
</feature>
<sequence>MHKKVVNYMYICHHYPPTNLASGLSEFGAHRLGQLALGHGHQHAGRRLVLLVGLELAPALVRGLLEQRDARPEDDQQRHERRTDRSTALQREARQSVHRHQEDADPHEDLAEVVRVAAVAPQAAADELAVVALVVAELGLLVVRRDLDDIPDDPHRGADDVQRLHLRVVDAVRDTQQHGQQREEDPQTLDVPGRQEAQRVHNDVGEAFVAAALADAPVQERPEPHAPEPHERREQRVAPRHGLADLVGEHGDRRVGGGAREVEVPLGLVRDAVERRKPLEADASTRKELQVRHVAHGRHQRDAGEQLAQILREAHGRRKLGELGRGGTRARIGK</sequence>
<gene>
    <name evidence="2" type="ORF">Plil01_001425000</name>
</gene>
<comment type="caution">
    <text evidence="2">The sequence shown here is derived from an EMBL/GenBank/DDBJ whole genome shotgun (WGS) entry which is preliminary data.</text>
</comment>
<keyword evidence="3" id="KW-1185">Reference proteome</keyword>
<dbReference type="AlphaFoldDB" id="A0A9W6X848"/>
<protein>
    <submittedName>
        <fullName evidence="2">Unnamed protein product</fullName>
    </submittedName>
</protein>
<feature type="compositionally biased region" description="Basic and acidic residues" evidence="1">
    <location>
        <begin position="174"/>
        <end position="185"/>
    </location>
</feature>
<evidence type="ECO:0000256" key="1">
    <source>
        <dbReference type="SAM" id="MobiDB-lite"/>
    </source>
</evidence>
<evidence type="ECO:0000313" key="2">
    <source>
        <dbReference type="EMBL" id="GMF33453.1"/>
    </source>
</evidence>
<feature type="region of interest" description="Disordered" evidence="1">
    <location>
        <begin position="174"/>
        <end position="193"/>
    </location>
</feature>
<accession>A0A9W6X848</accession>
<evidence type="ECO:0000313" key="3">
    <source>
        <dbReference type="Proteomes" id="UP001165083"/>
    </source>
</evidence>